<dbReference type="EMBL" id="CP144695">
    <property type="protein sequence ID" value="WVZ05209.1"/>
    <property type="molecule type" value="Genomic_DNA"/>
</dbReference>
<reference evidence="1 2" key="1">
    <citation type="journal article" date="2023" name="Life. Sci Alliance">
        <title>Evolutionary insights into 3D genome organization and epigenetic landscape of Vigna mungo.</title>
        <authorList>
            <person name="Junaid A."/>
            <person name="Singh B."/>
            <person name="Bhatia S."/>
        </authorList>
    </citation>
    <scope>NUCLEOTIDE SEQUENCE [LARGE SCALE GENOMIC DNA]</scope>
    <source>
        <strain evidence="1">Urdbean</strain>
    </source>
</reference>
<dbReference type="AlphaFoldDB" id="A0AAQ3RUQ2"/>
<keyword evidence="2" id="KW-1185">Reference proteome</keyword>
<dbReference type="Proteomes" id="UP001374535">
    <property type="component" value="Chromosome 6"/>
</dbReference>
<evidence type="ECO:0000313" key="1">
    <source>
        <dbReference type="EMBL" id="WVZ05209.1"/>
    </source>
</evidence>
<name>A0AAQ3RUQ2_VIGMU</name>
<proteinExistence type="predicted"/>
<organism evidence="1 2">
    <name type="scientific">Vigna mungo</name>
    <name type="common">Black gram</name>
    <name type="synonym">Phaseolus mungo</name>
    <dbReference type="NCBI Taxonomy" id="3915"/>
    <lineage>
        <taxon>Eukaryota</taxon>
        <taxon>Viridiplantae</taxon>
        <taxon>Streptophyta</taxon>
        <taxon>Embryophyta</taxon>
        <taxon>Tracheophyta</taxon>
        <taxon>Spermatophyta</taxon>
        <taxon>Magnoliopsida</taxon>
        <taxon>eudicotyledons</taxon>
        <taxon>Gunneridae</taxon>
        <taxon>Pentapetalae</taxon>
        <taxon>rosids</taxon>
        <taxon>fabids</taxon>
        <taxon>Fabales</taxon>
        <taxon>Fabaceae</taxon>
        <taxon>Papilionoideae</taxon>
        <taxon>50 kb inversion clade</taxon>
        <taxon>NPAAA clade</taxon>
        <taxon>indigoferoid/millettioid clade</taxon>
        <taxon>Phaseoleae</taxon>
        <taxon>Vigna</taxon>
    </lineage>
</organism>
<protein>
    <submittedName>
        <fullName evidence="1">Uncharacterized protein</fullName>
    </submittedName>
</protein>
<evidence type="ECO:0000313" key="2">
    <source>
        <dbReference type="Proteomes" id="UP001374535"/>
    </source>
</evidence>
<accession>A0AAQ3RUQ2</accession>
<sequence>MTPLQNQTNDRCIRRLQLLICIPSSTIPVQVLLHIIVHTRSQRVPNSIVQVQDRLRILNLCTFQCWNIRSTNHFQEVLQVIRRSSKPKLQTQYIEPGVLSFITWQILQNLWQCPHKLQHAVGKASRLRLLSLEELEKGALRLPKL</sequence>
<gene>
    <name evidence="1" type="ORF">V8G54_018555</name>
</gene>